<sequence>MYSPDISQHKEKPVSLRITPVFFKDLDSNVTAGSYPKGSAVYSSPTSVVKAYGFISAVQRYTANNGTLAEQFGRDSGEPVSAVDLTWSYAAFLTAVTGRRRGPCVVLGPAAIVSATTCERSIDPSTQNTAAAFHLASPDDLNWFSSHNCTTINGDITLLGSFNGSFSLPNVTSISGIITSTTLTETFELTSIALPDVLYLGGININLPSGQGIIDVSAPKATAAGSISLAVPLTGAVDFRSLKQATSISLAGNYSSVRFDSLEQVYGNLSMRGSDAVATNPLDNEAYGQLPLSFPALKSATFIQFSGVITEFSMPVLETANVQSNTYFGPSGLSIHNYGAPLDLDLPKLDSVGDVLDLEGAISSLSLDSLQSTQANITVDSSSFLDVNFTSLYSAGTIQLNGNITSAGFPSLTGVTGITINSTNPINCGSFQRAIQKAAPNSNSTCNGTGVTGTGGRGLSTHAKVGIAVGVSIAGIMIVALFIWYEQRTARNYKVQAGFYWRPQIPLQERTWRRSAREDEPPPPYSMHPPAA</sequence>
<organism evidence="10 12">
    <name type="scientific">Aspergillus hiratsukae</name>
    <dbReference type="NCBI Taxonomy" id="1194566"/>
    <lineage>
        <taxon>Eukaryota</taxon>
        <taxon>Fungi</taxon>
        <taxon>Dikarya</taxon>
        <taxon>Ascomycota</taxon>
        <taxon>Pezizomycotina</taxon>
        <taxon>Eurotiomycetes</taxon>
        <taxon>Eurotiomycetidae</taxon>
        <taxon>Eurotiales</taxon>
        <taxon>Aspergillaceae</taxon>
        <taxon>Aspergillus</taxon>
        <taxon>Aspergillus subgen. Fumigati</taxon>
    </lineage>
</organism>
<comment type="caution">
    <text evidence="10">The sequence shown here is derived from an EMBL/GenBank/DDBJ whole genome shotgun (WGS) entry which is preliminary data.</text>
</comment>
<dbReference type="EMBL" id="JACBAD010001910">
    <property type="protein sequence ID" value="KAF7128650.1"/>
    <property type="molecule type" value="Genomic_DNA"/>
</dbReference>
<dbReference type="InterPro" id="IPR000165">
    <property type="entry name" value="Glucoamylase"/>
</dbReference>
<evidence type="ECO:0000313" key="10">
    <source>
        <dbReference type="EMBL" id="KAF7168454.1"/>
    </source>
</evidence>
<dbReference type="InterPro" id="IPR011613">
    <property type="entry name" value="GH15-like"/>
</dbReference>
<feature type="domain" description="GH15-like" evidence="8">
    <location>
        <begin position="21"/>
        <end position="96"/>
    </location>
</feature>
<dbReference type="EMBL" id="JACBAF010002077">
    <property type="protein sequence ID" value="KAF7168454.1"/>
    <property type="molecule type" value="Genomic_DNA"/>
</dbReference>
<keyword evidence="7" id="KW-0812">Transmembrane</keyword>
<evidence type="ECO:0000256" key="5">
    <source>
        <dbReference type="ARBA" id="ARBA00033473"/>
    </source>
</evidence>
<evidence type="ECO:0000256" key="6">
    <source>
        <dbReference type="SAM" id="MobiDB-lite"/>
    </source>
</evidence>
<keyword evidence="7" id="KW-0472">Membrane</keyword>
<comment type="similarity">
    <text evidence="2">Belongs to the glycosyl hydrolase 15 family.</text>
</comment>
<feature type="compositionally biased region" description="Pro residues" evidence="6">
    <location>
        <begin position="522"/>
        <end position="532"/>
    </location>
</feature>
<evidence type="ECO:0000313" key="12">
    <source>
        <dbReference type="Proteomes" id="UP000662466"/>
    </source>
</evidence>
<evidence type="ECO:0000256" key="3">
    <source>
        <dbReference type="ARBA" id="ARBA00012593"/>
    </source>
</evidence>
<dbReference type="InterPro" id="IPR008928">
    <property type="entry name" value="6-hairpin_glycosidase_sf"/>
</dbReference>
<feature type="region of interest" description="Disordered" evidence="6">
    <location>
        <begin position="513"/>
        <end position="532"/>
    </location>
</feature>
<evidence type="ECO:0000313" key="11">
    <source>
        <dbReference type="Proteomes" id="UP000630445"/>
    </source>
</evidence>
<dbReference type="OrthoDB" id="536881at2759"/>
<reference evidence="10" key="1">
    <citation type="submission" date="2020-06" db="EMBL/GenBank/DDBJ databases">
        <title>Draft genome sequences of strains closely related to Aspergillus parafelis and Aspergillus hiratsukae.</title>
        <authorList>
            <person name="Dos Santos R.A.C."/>
            <person name="Rivero-Menendez O."/>
            <person name="Steenwyk J.L."/>
            <person name="Mead M.E."/>
            <person name="Goldman G.H."/>
            <person name="Alastruey-Izquierdo A."/>
            <person name="Rokas A."/>
        </authorList>
    </citation>
    <scope>NUCLEOTIDE SEQUENCE</scope>
    <source>
        <strain evidence="9">CNM-CM5793</strain>
        <strain evidence="10">CNM-CM6106</strain>
    </source>
</reference>
<keyword evidence="7" id="KW-1133">Transmembrane helix</keyword>
<dbReference type="Gene3D" id="1.50.10.10">
    <property type="match status" value="1"/>
</dbReference>
<dbReference type="SUPFAM" id="SSF48208">
    <property type="entry name" value="Six-hairpin glycosidases"/>
    <property type="match status" value="1"/>
</dbReference>
<dbReference type="InterPro" id="IPR012341">
    <property type="entry name" value="6hp_glycosidase-like_sf"/>
</dbReference>
<dbReference type="Proteomes" id="UP000662466">
    <property type="component" value="Unassembled WGS sequence"/>
</dbReference>
<proteinExistence type="inferred from homology"/>
<dbReference type="PRINTS" id="PR00736">
    <property type="entry name" value="GLHYDRLASE15"/>
</dbReference>
<name>A0A8H6Q9T2_9EURO</name>
<evidence type="ECO:0000256" key="7">
    <source>
        <dbReference type="SAM" id="Phobius"/>
    </source>
</evidence>
<feature type="transmembrane region" description="Helical" evidence="7">
    <location>
        <begin position="465"/>
        <end position="485"/>
    </location>
</feature>
<protein>
    <recommendedName>
        <fullName evidence="3">glucan 1,4-alpha-glucosidase</fullName>
        <ecNumber evidence="3">3.2.1.3</ecNumber>
    </recommendedName>
    <alternativeName>
        <fullName evidence="5">1,4-alpha-D-glucan glucohydrolase</fullName>
    </alternativeName>
    <alternativeName>
        <fullName evidence="4">Glucan 1,4-alpha-glucosidase</fullName>
    </alternativeName>
</protein>
<evidence type="ECO:0000256" key="1">
    <source>
        <dbReference type="ARBA" id="ARBA00001863"/>
    </source>
</evidence>
<evidence type="ECO:0000259" key="8">
    <source>
        <dbReference type="Pfam" id="PF00723"/>
    </source>
</evidence>
<dbReference type="AlphaFoldDB" id="A0A8H6Q9T2"/>
<dbReference type="Proteomes" id="UP000630445">
    <property type="component" value="Unassembled WGS sequence"/>
</dbReference>
<dbReference type="Pfam" id="PF00723">
    <property type="entry name" value="Glyco_hydro_15"/>
    <property type="match status" value="1"/>
</dbReference>
<evidence type="ECO:0000256" key="2">
    <source>
        <dbReference type="ARBA" id="ARBA00006188"/>
    </source>
</evidence>
<keyword evidence="11" id="KW-1185">Reference proteome</keyword>
<accession>A0A8H6Q9T2</accession>
<evidence type="ECO:0000256" key="4">
    <source>
        <dbReference type="ARBA" id="ARBA00033442"/>
    </source>
</evidence>
<comment type="catalytic activity">
    <reaction evidence="1">
        <text>Hydrolysis of terminal (1-&gt;4)-linked alpha-D-glucose residues successively from non-reducing ends of the chains with release of beta-D-glucose.</text>
        <dbReference type="EC" id="3.2.1.3"/>
    </reaction>
</comment>
<dbReference type="EC" id="3.2.1.3" evidence="3"/>
<dbReference type="GO" id="GO:0004339">
    <property type="term" value="F:glucan 1,4-alpha-glucosidase activity"/>
    <property type="evidence" value="ECO:0007669"/>
    <property type="project" value="UniProtKB-EC"/>
</dbReference>
<gene>
    <name evidence="9" type="ORF">CNMCM5793_003501</name>
    <name evidence="10" type="ORF">CNMCM6106_003642</name>
</gene>
<evidence type="ECO:0000313" key="9">
    <source>
        <dbReference type="EMBL" id="KAF7128650.1"/>
    </source>
</evidence>
<dbReference type="GO" id="GO:0005976">
    <property type="term" value="P:polysaccharide metabolic process"/>
    <property type="evidence" value="ECO:0007669"/>
    <property type="project" value="InterPro"/>
</dbReference>